<feature type="region of interest" description="Disordered" evidence="1">
    <location>
        <begin position="1"/>
        <end position="51"/>
    </location>
</feature>
<evidence type="ECO:0000256" key="1">
    <source>
        <dbReference type="SAM" id="MobiDB-lite"/>
    </source>
</evidence>
<dbReference type="EMBL" id="JAVYJV010000007">
    <property type="protein sequence ID" value="KAK4366249.1"/>
    <property type="molecule type" value="Genomic_DNA"/>
</dbReference>
<sequence>MQSQAKDNNEVQVQNDALTSQDDNQNNHDSRNKTGTGENDKENDANKIKDVGESTIIVHKAETYVIDAKSTVKEPKQNNQLTIHIPVSSPNKILHEIVTHRVTKVEIQKVEGEQKQVEDYGKSIIQNFH</sequence>
<proteinExistence type="predicted"/>
<comment type="caution">
    <text evidence="2">The sequence shown here is derived from an EMBL/GenBank/DDBJ whole genome shotgun (WGS) entry which is preliminary data.</text>
</comment>
<name>A0AAE1VMG5_9SOLA</name>
<dbReference type="Proteomes" id="UP001291623">
    <property type="component" value="Unassembled WGS sequence"/>
</dbReference>
<dbReference type="AlphaFoldDB" id="A0AAE1VMG5"/>
<evidence type="ECO:0000313" key="3">
    <source>
        <dbReference type="Proteomes" id="UP001291623"/>
    </source>
</evidence>
<protein>
    <submittedName>
        <fullName evidence="2">Uncharacterized protein</fullName>
    </submittedName>
</protein>
<accession>A0AAE1VMG5</accession>
<evidence type="ECO:0000313" key="2">
    <source>
        <dbReference type="EMBL" id="KAK4366249.1"/>
    </source>
</evidence>
<reference evidence="2" key="1">
    <citation type="submission" date="2023-12" db="EMBL/GenBank/DDBJ databases">
        <title>Genome assembly of Anisodus tanguticus.</title>
        <authorList>
            <person name="Wang Y.-J."/>
        </authorList>
    </citation>
    <scope>NUCLEOTIDE SEQUENCE</scope>
    <source>
        <strain evidence="2">KB-2021</strain>
        <tissue evidence="2">Leaf</tissue>
    </source>
</reference>
<keyword evidence="3" id="KW-1185">Reference proteome</keyword>
<feature type="compositionally biased region" description="Basic and acidic residues" evidence="1">
    <location>
        <begin position="25"/>
        <end position="51"/>
    </location>
</feature>
<gene>
    <name evidence="2" type="ORF">RND71_014129</name>
</gene>
<organism evidence="2 3">
    <name type="scientific">Anisodus tanguticus</name>
    <dbReference type="NCBI Taxonomy" id="243964"/>
    <lineage>
        <taxon>Eukaryota</taxon>
        <taxon>Viridiplantae</taxon>
        <taxon>Streptophyta</taxon>
        <taxon>Embryophyta</taxon>
        <taxon>Tracheophyta</taxon>
        <taxon>Spermatophyta</taxon>
        <taxon>Magnoliopsida</taxon>
        <taxon>eudicotyledons</taxon>
        <taxon>Gunneridae</taxon>
        <taxon>Pentapetalae</taxon>
        <taxon>asterids</taxon>
        <taxon>lamiids</taxon>
        <taxon>Solanales</taxon>
        <taxon>Solanaceae</taxon>
        <taxon>Solanoideae</taxon>
        <taxon>Hyoscyameae</taxon>
        <taxon>Anisodus</taxon>
    </lineage>
</organism>
<feature type="compositionally biased region" description="Polar residues" evidence="1">
    <location>
        <begin position="1"/>
        <end position="24"/>
    </location>
</feature>